<sequence length="343" mass="36784">MTSSRAPDTMEIVINSSTFGAAMDVARHHVDAGRIPTAVFGVASADGILALDAFGATGDRPAKPDDTYRLFSITKPLVGIAAARVIERGLLTPNTLITDALPTFGRWRDDPVRLWHLASHTSGISEPTLDPPLPLREELLARGRDFLAGSASRYSTIAFEGIAALIEHATGRSWEAEVGEWAAEIDATGLTLDPVDVVPIPDLAAAGLNLDRFVETRAPGAGLSGRAEDLLALGTELLRIHAGKTDGILRPATLDMMLRPLTGDIPRLDPYPAERGQDWGFTWNLRTRAPGLIARDGYGHGGWSGTELWIHPDAGLAWVLMTNQAQRDGVDIDLLDNAIVSAR</sequence>
<keyword evidence="3" id="KW-1185">Reference proteome</keyword>
<dbReference type="RefSeq" id="WP_261606969.1">
    <property type="nucleotide sequence ID" value="NZ_JAODOR010000010.1"/>
</dbReference>
<proteinExistence type="predicted"/>
<evidence type="ECO:0000313" key="3">
    <source>
        <dbReference type="Proteomes" id="UP001300496"/>
    </source>
</evidence>
<organism evidence="2 3">
    <name type="scientific">Microbacterium memoriense</name>
    <dbReference type="NCBI Taxonomy" id="2978350"/>
    <lineage>
        <taxon>Bacteria</taxon>
        <taxon>Bacillati</taxon>
        <taxon>Actinomycetota</taxon>
        <taxon>Actinomycetes</taxon>
        <taxon>Micrococcales</taxon>
        <taxon>Microbacteriaceae</taxon>
        <taxon>Microbacterium</taxon>
    </lineage>
</organism>
<gene>
    <name evidence="2" type="ORF">N4R40_08665</name>
</gene>
<dbReference type="InterPro" id="IPR001466">
    <property type="entry name" value="Beta-lactam-related"/>
</dbReference>
<dbReference type="Proteomes" id="UP001300496">
    <property type="component" value="Unassembled WGS sequence"/>
</dbReference>
<dbReference type="EMBL" id="JAODOR010000010">
    <property type="protein sequence ID" value="MCT9002433.1"/>
    <property type="molecule type" value="Genomic_DNA"/>
</dbReference>
<dbReference type="Gene3D" id="3.40.710.10">
    <property type="entry name" value="DD-peptidase/beta-lactamase superfamily"/>
    <property type="match status" value="1"/>
</dbReference>
<reference evidence="2 3" key="1">
    <citation type="journal article" date="2024" name="Int. J. Syst. Evol. Microbiol.">
        <title>Microbacterium memoriense sp. nov., a member of the Actinomycetota from marine beach sediment of the north coast of Portugal.</title>
        <authorList>
            <person name="Santos J.D.N.D."/>
            <person name="Klimek D."/>
            <person name="Calusinska M."/>
            <person name="Lobo-da-Cunha A."/>
            <person name="Catita J."/>
            <person name="Goncalves H."/>
            <person name="Gonzalez I."/>
            <person name="Lage O.M."/>
        </authorList>
    </citation>
    <scope>NUCLEOTIDE SEQUENCE [LARGE SCALE GENOMIC DNA]</scope>
    <source>
        <strain evidence="2 3">PMIC_1C1B</strain>
    </source>
</reference>
<comment type="caution">
    <text evidence="2">The sequence shown here is derived from an EMBL/GenBank/DDBJ whole genome shotgun (WGS) entry which is preliminary data.</text>
</comment>
<dbReference type="PANTHER" id="PTHR43283">
    <property type="entry name" value="BETA-LACTAMASE-RELATED"/>
    <property type="match status" value="1"/>
</dbReference>
<name>A0ABT2PCW0_9MICO</name>
<dbReference type="SUPFAM" id="SSF56601">
    <property type="entry name" value="beta-lactamase/transpeptidase-like"/>
    <property type="match status" value="1"/>
</dbReference>
<accession>A0ABT2PCW0</accession>
<dbReference type="InterPro" id="IPR012338">
    <property type="entry name" value="Beta-lactam/transpept-like"/>
</dbReference>
<evidence type="ECO:0000259" key="1">
    <source>
        <dbReference type="Pfam" id="PF00144"/>
    </source>
</evidence>
<evidence type="ECO:0000313" key="2">
    <source>
        <dbReference type="EMBL" id="MCT9002433.1"/>
    </source>
</evidence>
<protein>
    <submittedName>
        <fullName evidence="2">Beta-lactamase family protein</fullName>
    </submittedName>
</protein>
<dbReference type="Pfam" id="PF00144">
    <property type="entry name" value="Beta-lactamase"/>
    <property type="match status" value="1"/>
</dbReference>
<feature type="domain" description="Beta-lactamase-related" evidence="1">
    <location>
        <begin position="25"/>
        <end position="330"/>
    </location>
</feature>
<dbReference type="InterPro" id="IPR050789">
    <property type="entry name" value="Diverse_Enzym_Activities"/>
</dbReference>